<evidence type="ECO:0000259" key="3">
    <source>
        <dbReference type="PROSITE" id="PS50031"/>
    </source>
</evidence>
<feature type="compositionally biased region" description="Polar residues" evidence="2">
    <location>
        <begin position="546"/>
        <end position="556"/>
    </location>
</feature>
<dbReference type="Proteomes" id="UP000189705">
    <property type="component" value="Unplaced"/>
</dbReference>
<evidence type="ECO:0000256" key="1">
    <source>
        <dbReference type="SAM" id="Coils"/>
    </source>
</evidence>
<evidence type="ECO:0000313" key="5">
    <source>
        <dbReference type="RefSeq" id="XP_025056105.1"/>
    </source>
</evidence>
<feature type="region of interest" description="Disordered" evidence="2">
    <location>
        <begin position="107"/>
        <end position="214"/>
    </location>
</feature>
<evidence type="ECO:0000313" key="4">
    <source>
        <dbReference type="Proteomes" id="UP000189705"/>
    </source>
</evidence>
<protein>
    <submittedName>
        <fullName evidence="5">RalBP1-associated Eps domain-containing protein 1 isoform X12</fullName>
    </submittedName>
</protein>
<keyword evidence="1" id="KW-0175">Coiled coil</keyword>
<dbReference type="PANTHER" id="PTHR11216:SF63">
    <property type="entry name" value="RALBP1-ASSOCIATED EPS DOMAIN-CONTAINING PROTEIN 1"/>
    <property type="match status" value="1"/>
</dbReference>
<dbReference type="RefSeq" id="XP_025056105.1">
    <property type="nucleotide sequence ID" value="XM_025200320.1"/>
</dbReference>
<dbReference type="InterPro" id="IPR011992">
    <property type="entry name" value="EF-hand-dom_pair"/>
</dbReference>
<feature type="domain" description="EH" evidence="3">
    <location>
        <begin position="10"/>
        <end position="97"/>
    </location>
</feature>
<dbReference type="Pfam" id="PF12763">
    <property type="entry name" value="EH"/>
    <property type="match status" value="1"/>
</dbReference>
<feature type="compositionally biased region" description="Low complexity" evidence="2">
    <location>
        <begin position="508"/>
        <end position="517"/>
    </location>
</feature>
<dbReference type="GO" id="GO:0006897">
    <property type="term" value="P:endocytosis"/>
    <property type="evidence" value="ECO:0007669"/>
    <property type="project" value="TreeGrafter"/>
</dbReference>
<feature type="compositionally biased region" description="Polar residues" evidence="2">
    <location>
        <begin position="148"/>
        <end position="158"/>
    </location>
</feature>
<dbReference type="GO" id="GO:0005886">
    <property type="term" value="C:plasma membrane"/>
    <property type="evidence" value="ECO:0007669"/>
    <property type="project" value="TreeGrafter"/>
</dbReference>
<dbReference type="PANTHER" id="PTHR11216">
    <property type="entry name" value="EH DOMAIN"/>
    <property type="match status" value="1"/>
</dbReference>
<organism evidence="4 5">
    <name type="scientific">Alligator sinensis</name>
    <name type="common">Chinese alligator</name>
    <dbReference type="NCBI Taxonomy" id="38654"/>
    <lineage>
        <taxon>Eukaryota</taxon>
        <taxon>Metazoa</taxon>
        <taxon>Chordata</taxon>
        <taxon>Craniata</taxon>
        <taxon>Vertebrata</taxon>
        <taxon>Euteleostomi</taxon>
        <taxon>Archelosauria</taxon>
        <taxon>Archosauria</taxon>
        <taxon>Crocodylia</taxon>
        <taxon>Alligatoridae</taxon>
        <taxon>Alligatorinae</taxon>
        <taxon>Alligator</taxon>
    </lineage>
</organism>
<sequence length="729" mass="79309">MEGLTLSEAEQRYYCDLFSYCDTESTKKVASNGRVLELFRAAQLPADVVMQIMELCGATRLGYFGRSQFYIALKLVAVAQSGLPLRVESLNTVKDLPLPRFVVSKNEQESRHTASYASDADNPASYSGVIPPPPGRVQAKKGSVSHDAVQQRTSTDQESTSPVVSPQQSPPTSPHTWRKHNRHPSGGNNERPLAGPGPFWAPFSEAQPGSSAAGDPIWSGHSPPPHQENWVSFADTPPTSTLLAMHPASVQDQTTVRTVASATTANEIRRQSSSYDDPWKITDEQRQYYVNQFKTIQPDLNGFIPVVPVVSEVGDQAGEVGYSSSPAEAPPSKSPSMPSLNQTWPELNQSSEQWETFSERSSSSQTLTQFDSNIAPADPDTAIVHPVPIRMTPSKIHMQEMELKRTGSDHTNPTSPLLVKPADLSEENKISSSVKFVPGNTVADGYSSSDSYTSDPEQIGSTVTRQRSHSGTSPDNTAPPPPPPRPHPSHSRSSSLDMNRSFTVTPGQQQAGVVAYPPAVPPRPQPSQGTGPHVHRPVDAEGLIAHTSTSPQQIPEQPNFADFSQFEAFAASGVNEEEEDEIETHPDVLQAEKPSDSASSLRAAKTEGRVEDKAATSVPNNTGKGTTPLAPPPKPIRRRLKSEDELRPEVEEHTQKTGVIAAVLASQPSIPRSVGKDKKAIQASIRRNKETNTVLARLNSELQQQLKDVLEERISLEVQLEQLRPFSHL</sequence>
<dbReference type="GeneID" id="102374722"/>
<dbReference type="Gene3D" id="1.10.238.10">
    <property type="entry name" value="EF-hand"/>
    <property type="match status" value="1"/>
</dbReference>
<feature type="region of interest" description="Disordered" evidence="2">
    <location>
        <begin position="403"/>
        <end position="423"/>
    </location>
</feature>
<reference evidence="5" key="1">
    <citation type="submission" date="2025-08" db="UniProtKB">
        <authorList>
            <consortium name="RefSeq"/>
        </authorList>
    </citation>
    <scope>IDENTIFICATION</scope>
</reference>
<feature type="compositionally biased region" description="Basic and acidic residues" evidence="2">
    <location>
        <begin position="604"/>
        <end position="614"/>
    </location>
</feature>
<name>A0A3Q0GCE4_ALLSI</name>
<evidence type="ECO:0000256" key="2">
    <source>
        <dbReference type="SAM" id="MobiDB-lite"/>
    </source>
</evidence>
<dbReference type="InterPro" id="IPR000261">
    <property type="entry name" value="EH_dom"/>
</dbReference>
<proteinExistence type="predicted"/>
<feature type="region of interest" description="Disordered" evidence="2">
    <location>
        <begin position="318"/>
        <end position="366"/>
    </location>
</feature>
<dbReference type="SMART" id="SM00027">
    <property type="entry name" value="EH"/>
    <property type="match status" value="1"/>
</dbReference>
<dbReference type="GO" id="GO:0005737">
    <property type="term" value="C:cytoplasm"/>
    <property type="evidence" value="ECO:0007669"/>
    <property type="project" value="TreeGrafter"/>
</dbReference>
<feature type="region of interest" description="Disordered" evidence="2">
    <location>
        <begin position="572"/>
        <end position="654"/>
    </location>
</feature>
<dbReference type="CTD" id="85021"/>
<feature type="compositionally biased region" description="Polar residues" evidence="2">
    <location>
        <begin position="340"/>
        <end position="366"/>
    </location>
</feature>
<feature type="compositionally biased region" description="Polar residues" evidence="2">
    <location>
        <begin position="459"/>
        <end position="476"/>
    </location>
</feature>
<gene>
    <name evidence="5" type="primary">REPS1</name>
</gene>
<feature type="compositionally biased region" description="Basic and acidic residues" evidence="2">
    <location>
        <begin position="641"/>
        <end position="654"/>
    </location>
</feature>
<feature type="compositionally biased region" description="Polar residues" evidence="2">
    <location>
        <begin position="496"/>
        <end position="507"/>
    </location>
</feature>
<keyword evidence="4" id="KW-1185">Reference proteome</keyword>
<accession>A0A3Q0GCE4</accession>
<feature type="compositionally biased region" description="Low complexity" evidence="2">
    <location>
        <begin position="446"/>
        <end position="455"/>
    </location>
</feature>
<dbReference type="SUPFAM" id="SSF47473">
    <property type="entry name" value="EF-hand"/>
    <property type="match status" value="1"/>
</dbReference>
<dbReference type="FunFam" id="1.10.238.10:FF:000084">
    <property type="entry name" value="ralBP1-associated Eps domain-containing protein 1 isoform X2"/>
    <property type="match status" value="1"/>
</dbReference>
<feature type="coiled-coil region" evidence="1">
    <location>
        <begin position="688"/>
        <end position="719"/>
    </location>
</feature>
<dbReference type="PROSITE" id="PS50031">
    <property type="entry name" value="EH"/>
    <property type="match status" value="1"/>
</dbReference>
<dbReference type="GO" id="GO:0016197">
    <property type="term" value="P:endosomal transport"/>
    <property type="evidence" value="ECO:0007669"/>
    <property type="project" value="TreeGrafter"/>
</dbReference>
<feature type="region of interest" description="Disordered" evidence="2">
    <location>
        <begin position="437"/>
        <end position="557"/>
    </location>
</feature>
<feature type="compositionally biased region" description="Pro residues" evidence="2">
    <location>
        <begin position="477"/>
        <end position="486"/>
    </location>
</feature>
<dbReference type="AlphaFoldDB" id="A0A3Q0GCE4"/>